<proteinExistence type="inferred from homology"/>
<dbReference type="PROSITE" id="PS51421">
    <property type="entry name" value="RAS"/>
    <property type="match status" value="1"/>
</dbReference>
<evidence type="ECO:0000256" key="7">
    <source>
        <dbReference type="ARBA" id="ARBA00023288"/>
    </source>
</evidence>
<accession>A0A177B444</accession>
<reference evidence="10 11" key="1">
    <citation type="submission" date="2016-04" db="EMBL/GenBank/DDBJ databases">
        <title>The genome of Intoshia linei affirms orthonectids as highly simplified spiralians.</title>
        <authorList>
            <person name="Mikhailov K.V."/>
            <person name="Slusarev G.S."/>
            <person name="Nikitin M.A."/>
            <person name="Logacheva M.D."/>
            <person name="Penin A."/>
            <person name="Aleoshin V."/>
            <person name="Panchin Y.V."/>
        </authorList>
    </citation>
    <scope>NUCLEOTIDE SEQUENCE [LARGE SCALE GENOMIC DNA]</scope>
    <source>
        <strain evidence="10">Intl2013</strain>
        <tissue evidence="10">Whole animal</tissue>
    </source>
</reference>
<dbReference type="PANTHER" id="PTHR46149">
    <property type="entry name" value="MIP08469P"/>
    <property type="match status" value="1"/>
</dbReference>
<keyword evidence="5" id="KW-0342">GTP-binding</keyword>
<dbReference type="PROSITE" id="PS51419">
    <property type="entry name" value="RAB"/>
    <property type="match status" value="1"/>
</dbReference>
<dbReference type="InterPro" id="IPR052236">
    <property type="entry name" value="Small_GTPase_RasD"/>
</dbReference>
<keyword evidence="7" id="KW-0449">Lipoprotein</keyword>
<dbReference type="SUPFAM" id="SSF52540">
    <property type="entry name" value="P-loop containing nucleoside triphosphate hydrolases"/>
    <property type="match status" value="1"/>
</dbReference>
<dbReference type="InterPro" id="IPR005225">
    <property type="entry name" value="Small_GTP-bd"/>
</dbReference>
<gene>
    <name evidence="10" type="ORF">A3Q56_03626</name>
</gene>
<dbReference type="Gene3D" id="3.40.50.300">
    <property type="entry name" value="P-loop containing nucleotide triphosphate hydrolases"/>
    <property type="match status" value="1"/>
</dbReference>
<dbReference type="OrthoDB" id="265044at2759"/>
<dbReference type="GO" id="GO:0005886">
    <property type="term" value="C:plasma membrane"/>
    <property type="evidence" value="ECO:0007669"/>
    <property type="project" value="UniProtKB-SubCell"/>
</dbReference>
<name>A0A177B444_9BILA</name>
<dbReference type="EMBL" id="LWCA01000435">
    <property type="protein sequence ID" value="OAF68502.1"/>
    <property type="molecule type" value="Genomic_DNA"/>
</dbReference>
<keyword evidence="11" id="KW-1185">Reference proteome</keyword>
<evidence type="ECO:0000256" key="3">
    <source>
        <dbReference type="ARBA" id="ARBA00022481"/>
    </source>
</evidence>
<evidence type="ECO:0000256" key="6">
    <source>
        <dbReference type="ARBA" id="ARBA00023136"/>
    </source>
</evidence>
<evidence type="ECO:0000256" key="4">
    <source>
        <dbReference type="ARBA" id="ARBA00022741"/>
    </source>
</evidence>
<dbReference type="InterPro" id="IPR001806">
    <property type="entry name" value="Small_GTPase"/>
</dbReference>
<sequence>MTIIDYAVIILGDAKVGKTCIIRRFIKGTFTDQYIATVEDVYTQRISDNKKLCVMKIYDTAGSYQFPAMRSLSIKKADAIILVYSIDSLESLKTCERLHDEIKEIKSTQISQTPILLVGNKSDITEAEIKVKSIDAEILARRMRVGFIQTSAKKNRNVDEMFQKLLRMDVKHRLSININKHVNSRSFPCIIS</sequence>
<dbReference type="PRINTS" id="PR00449">
    <property type="entry name" value="RASTRNSFRMNG"/>
</dbReference>
<evidence type="ECO:0000256" key="1">
    <source>
        <dbReference type="ARBA" id="ARBA00004193"/>
    </source>
</evidence>
<keyword evidence="8" id="KW-0636">Prenylation</keyword>
<keyword evidence="4" id="KW-0547">Nucleotide-binding</keyword>
<comment type="similarity">
    <text evidence="9">Belongs to the small GTPase superfamily. RasD family.</text>
</comment>
<evidence type="ECO:0000313" key="11">
    <source>
        <dbReference type="Proteomes" id="UP000078046"/>
    </source>
</evidence>
<protein>
    <submittedName>
        <fullName evidence="10">Distinct subgroup of the Ras family member 1</fullName>
    </submittedName>
</protein>
<comment type="caution">
    <text evidence="10">The sequence shown here is derived from an EMBL/GenBank/DDBJ whole genome shotgun (WGS) entry which is preliminary data.</text>
</comment>
<dbReference type="InterPro" id="IPR027417">
    <property type="entry name" value="P-loop_NTPase"/>
</dbReference>
<dbReference type="FunFam" id="3.40.50.300:FF:000475">
    <property type="entry name" value="GTP-binding protein Rhes"/>
    <property type="match status" value="1"/>
</dbReference>
<dbReference type="GO" id="GO:0003924">
    <property type="term" value="F:GTPase activity"/>
    <property type="evidence" value="ECO:0007669"/>
    <property type="project" value="InterPro"/>
</dbReference>
<keyword evidence="2" id="KW-1003">Cell membrane</keyword>
<dbReference type="NCBIfam" id="TIGR00231">
    <property type="entry name" value="small_GTP"/>
    <property type="match status" value="1"/>
</dbReference>
<dbReference type="SMART" id="SM00174">
    <property type="entry name" value="RHO"/>
    <property type="match status" value="1"/>
</dbReference>
<dbReference type="AlphaFoldDB" id="A0A177B444"/>
<evidence type="ECO:0000313" key="10">
    <source>
        <dbReference type="EMBL" id="OAF68502.1"/>
    </source>
</evidence>
<evidence type="ECO:0000256" key="9">
    <source>
        <dbReference type="ARBA" id="ARBA00038061"/>
    </source>
</evidence>
<evidence type="ECO:0000256" key="2">
    <source>
        <dbReference type="ARBA" id="ARBA00022475"/>
    </source>
</evidence>
<comment type="subcellular location">
    <subcellularLocation>
        <location evidence="1">Cell membrane</location>
        <topology evidence="1">Lipid-anchor</topology>
    </subcellularLocation>
</comment>
<dbReference type="SMART" id="SM00175">
    <property type="entry name" value="RAB"/>
    <property type="match status" value="1"/>
</dbReference>
<evidence type="ECO:0000256" key="8">
    <source>
        <dbReference type="ARBA" id="ARBA00023289"/>
    </source>
</evidence>
<dbReference type="SMART" id="SM00173">
    <property type="entry name" value="RAS"/>
    <property type="match status" value="1"/>
</dbReference>
<organism evidence="10 11">
    <name type="scientific">Intoshia linei</name>
    <dbReference type="NCBI Taxonomy" id="1819745"/>
    <lineage>
        <taxon>Eukaryota</taxon>
        <taxon>Metazoa</taxon>
        <taxon>Spiralia</taxon>
        <taxon>Lophotrochozoa</taxon>
        <taxon>Mesozoa</taxon>
        <taxon>Orthonectida</taxon>
        <taxon>Rhopaluridae</taxon>
        <taxon>Intoshia</taxon>
    </lineage>
</organism>
<dbReference type="GO" id="GO:0005525">
    <property type="term" value="F:GTP binding"/>
    <property type="evidence" value="ECO:0007669"/>
    <property type="project" value="UniProtKB-KW"/>
</dbReference>
<dbReference type="PROSITE" id="PS51420">
    <property type="entry name" value="RHO"/>
    <property type="match status" value="1"/>
</dbReference>
<evidence type="ECO:0000256" key="5">
    <source>
        <dbReference type="ARBA" id="ARBA00023134"/>
    </source>
</evidence>
<keyword evidence="6" id="KW-0472">Membrane</keyword>
<dbReference type="Proteomes" id="UP000078046">
    <property type="component" value="Unassembled WGS sequence"/>
</dbReference>
<keyword evidence="3" id="KW-0488">Methylation</keyword>
<dbReference type="Pfam" id="PF00071">
    <property type="entry name" value="Ras"/>
    <property type="match status" value="1"/>
</dbReference>